<feature type="non-terminal residue" evidence="14">
    <location>
        <position position="511"/>
    </location>
</feature>
<dbReference type="GO" id="GO:0007064">
    <property type="term" value="P:mitotic sister chromatid cohesion"/>
    <property type="evidence" value="ECO:0007669"/>
    <property type="project" value="TreeGrafter"/>
</dbReference>
<dbReference type="InterPro" id="IPR028005">
    <property type="entry name" value="AcTrfase_ESCO_Znf_dom"/>
</dbReference>
<dbReference type="AlphaFoldDB" id="A0A7K9SXZ9"/>
<protein>
    <submittedName>
        <fullName evidence="14">ESCO2 acetyltransferase</fullName>
    </submittedName>
</protein>
<keyword evidence="6" id="KW-0862">Zinc</keyword>
<evidence type="ECO:0000256" key="11">
    <source>
        <dbReference type="SAM" id="MobiDB-lite"/>
    </source>
</evidence>
<evidence type="ECO:0000313" key="15">
    <source>
        <dbReference type="Proteomes" id="UP000566440"/>
    </source>
</evidence>
<dbReference type="InterPro" id="IPR028009">
    <property type="entry name" value="ESCO_Acetyltransf_dom"/>
</dbReference>
<evidence type="ECO:0000256" key="4">
    <source>
        <dbReference type="ARBA" id="ARBA00022723"/>
    </source>
</evidence>
<evidence type="ECO:0000256" key="9">
    <source>
        <dbReference type="ARBA" id="ARBA00023315"/>
    </source>
</evidence>
<name>A0A7K9SXZ9_9PICI</name>
<feature type="non-terminal residue" evidence="14">
    <location>
        <position position="1"/>
    </location>
</feature>
<accession>A0A7K9SXZ9</accession>
<evidence type="ECO:0000313" key="14">
    <source>
        <dbReference type="EMBL" id="NXI41129.1"/>
    </source>
</evidence>
<dbReference type="GO" id="GO:0061733">
    <property type="term" value="F:protein-lysine-acetyltransferase activity"/>
    <property type="evidence" value="ECO:0007669"/>
    <property type="project" value="TreeGrafter"/>
</dbReference>
<keyword evidence="3 14" id="KW-0808">Transferase</keyword>
<feature type="region of interest" description="Disordered" evidence="11">
    <location>
        <begin position="130"/>
        <end position="256"/>
    </location>
</feature>
<keyword evidence="8" id="KW-0131">Cell cycle</keyword>
<dbReference type="PANTHER" id="PTHR45884">
    <property type="entry name" value="N-ACETYLTRANSFERASE ECO"/>
    <property type="match status" value="1"/>
</dbReference>
<feature type="region of interest" description="Disordered" evidence="11">
    <location>
        <begin position="33"/>
        <end position="95"/>
    </location>
</feature>
<feature type="domain" description="N-acetyltransferase ESCO zinc-finger" evidence="12">
    <location>
        <begin position="279"/>
        <end position="318"/>
    </location>
</feature>
<keyword evidence="15" id="KW-1185">Reference proteome</keyword>
<evidence type="ECO:0000256" key="6">
    <source>
        <dbReference type="ARBA" id="ARBA00022833"/>
    </source>
</evidence>
<proteinExistence type="inferred from homology"/>
<dbReference type="Pfam" id="PF13878">
    <property type="entry name" value="zf-C2H2_3"/>
    <property type="match status" value="1"/>
</dbReference>
<evidence type="ECO:0000259" key="12">
    <source>
        <dbReference type="Pfam" id="PF13878"/>
    </source>
</evidence>
<dbReference type="Pfam" id="PF13880">
    <property type="entry name" value="Acetyltransf_13"/>
    <property type="match status" value="1"/>
</dbReference>
<dbReference type="PANTHER" id="PTHR45884:SF3">
    <property type="entry name" value="N-ACETYLTRANSFERASE ESCO2"/>
    <property type="match status" value="1"/>
</dbReference>
<gene>
    <name evidence="14" type="primary">Esco2</name>
    <name evidence="14" type="ORF">GALDEA_R11030</name>
</gene>
<comment type="catalytic activity">
    <reaction evidence="10">
        <text>L-lysyl-[protein] + acetyl-CoA = N(6)-acetyl-L-lysyl-[protein] + CoA + H(+)</text>
        <dbReference type="Rhea" id="RHEA:45948"/>
        <dbReference type="Rhea" id="RHEA-COMP:9752"/>
        <dbReference type="Rhea" id="RHEA-COMP:10731"/>
        <dbReference type="ChEBI" id="CHEBI:15378"/>
        <dbReference type="ChEBI" id="CHEBI:29969"/>
        <dbReference type="ChEBI" id="CHEBI:57287"/>
        <dbReference type="ChEBI" id="CHEBI:57288"/>
        <dbReference type="ChEBI" id="CHEBI:61930"/>
    </reaction>
</comment>
<keyword evidence="9" id="KW-0012">Acyltransferase</keyword>
<feature type="domain" description="N-acetyltransferase ESCO acetyl-transferase" evidence="13">
    <location>
        <begin position="438"/>
        <end position="505"/>
    </location>
</feature>
<sequence>YQPFVPTVSFYSKEKTYLTPLERKELKEKCLMGEKDENLPAASRTEKVNVNWSRNTSSKPTKRRTSSKHGQTNPKPLKKAKGEAPGGKASVGKENVNCLVKKKMDSPFRVLSMTVKPALKLPSGAAFFSAGKRSHSKKAAVDTKASQGLPKALQENNQPGSLPAAKPNSADRSQTPEEAAVLRSAPGPQKQEGGSRKEFPSCASEERDSAHRKTAPQGSPPSSAVVYPIFSAAPTSKKRPQATLDELPSPLGSNPPAKLPHTLQKSKKAKGLCQRSPDQMIIDAGQKHFGAVVCKSCGMIYTAASPEDEAQHIQHHERFLEALRYVGWKKERVVAEFWDGKIVLILPDDPKYAVKKAEDVREIVDKELGFTQVSLRCPARTKVYLFVSNEKMIVGCLVAESIKQAFRVLLEPGPVASSPGQASLQQQRAWRCSTEPEAALCGVSRLWVLGPRRRKGIARRMLDVLRNTFMYGCYLSTTEIAFSDPTPDGRSFATKYCQTPTFLVYNFISAN</sequence>
<keyword evidence="5" id="KW-0863">Zinc-finger</keyword>
<keyword evidence="4" id="KW-0479">Metal-binding</keyword>
<comment type="similarity">
    <text evidence="2">Belongs to the acetyltransferase family. ECO subfamily.</text>
</comment>
<dbReference type="EMBL" id="VWZX01005383">
    <property type="protein sequence ID" value="NXI41129.1"/>
    <property type="molecule type" value="Genomic_DNA"/>
</dbReference>
<evidence type="ECO:0000256" key="10">
    <source>
        <dbReference type="ARBA" id="ARBA00047902"/>
    </source>
</evidence>
<evidence type="ECO:0000256" key="1">
    <source>
        <dbReference type="ARBA" id="ARBA00004123"/>
    </source>
</evidence>
<comment type="caution">
    <text evidence="14">The sequence shown here is derived from an EMBL/GenBank/DDBJ whole genome shotgun (WGS) entry which is preliminary data.</text>
</comment>
<feature type="compositionally biased region" description="Basic and acidic residues" evidence="11">
    <location>
        <begin position="193"/>
        <end position="211"/>
    </location>
</feature>
<evidence type="ECO:0000256" key="2">
    <source>
        <dbReference type="ARBA" id="ARBA00005816"/>
    </source>
</evidence>
<evidence type="ECO:0000256" key="8">
    <source>
        <dbReference type="ARBA" id="ARBA00023306"/>
    </source>
</evidence>
<comment type="subcellular location">
    <subcellularLocation>
        <location evidence="1">Nucleus</location>
    </subcellularLocation>
</comment>
<reference evidence="14 15" key="1">
    <citation type="submission" date="2019-09" db="EMBL/GenBank/DDBJ databases">
        <title>Bird 10,000 Genomes (B10K) Project - Family phase.</title>
        <authorList>
            <person name="Zhang G."/>
        </authorList>
    </citation>
    <scope>NUCLEOTIDE SEQUENCE [LARGE SCALE GENOMIC DNA]</scope>
    <source>
        <strain evidence="14">B10K-DU-001-62</strain>
        <tissue evidence="14">Muscle</tissue>
    </source>
</reference>
<evidence type="ECO:0000256" key="7">
    <source>
        <dbReference type="ARBA" id="ARBA00023242"/>
    </source>
</evidence>
<evidence type="ECO:0000259" key="13">
    <source>
        <dbReference type="Pfam" id="PF13880"/>
    </source>
</evidence>
<dbReference type="GO" id="GO:0000785">
    <property type="term" value="C:chromatin"/>
    <property type="evidence" value="ECO:0007669"/>
    <property type="project" value="TreeGrafter"/>
</dbReference>
<dbReference type="Proteomes" id="UP000566440">
    <property type="component" value="Unassembled WGS sequence"/>
</dbReference>
<organism evidence="14 15">
    <name type="scientific">Galbula dea</name>
    <dbReference type="NCBI Taxonomy" id="1109041"/>
    <lineage>
        <taxon>Eukaryota</taxon>
        <taxon>Metazoa</taxon>
        <taxon>Chordata</taxon>
        <taxon>Craniata</taxon>
        <taxon>Vertebrata</taxon>
        <taxon>Euteleostomi</taxon>
        <taxon>Archelosauria</taxon>
        <taxon>Archosauria</taxon>
        <taxon>Dinosauria</taxon>
        <taxon>Saurischia</taxon>
        <taxon>Theropoda</taxon>
        <taxon>Coelurosauria</taxon>
        <taxon>Aves</taxon>
        <taxon>Neognathae</taxon>
        <taxon>Neoaves</taxon>
        <taxon>Telluraves</taxon>
        <taxon>Coraciimorphae</taxon>
        <taxon>Piciformes</taxon>
        <taxon>Galbulidae</taxon>
        <taxon>Galbula</taxon>
    </lineage>
</organism>
<keyword evidence="7" id="KW-0539">Nucleus</keyword>
<dbReference type="OrthoDB" id="428854at2759"/>
<dbReference type="GO" id="GO:0008270">
    <property type="term" value="F:zinc ion binding"/>
    <property type="evidence" value="ECO:0007669"/>
    <property type="project" value="UniProtKB-KW"/>
</dbReference>
<evidence type="ECO:0000256" key="3">
    <source>
        <dbReference type="ARBA" id="ARBA00022679"/>
    </source>
</evidence>
<evidence type="ECO:0000256" key="5">
    <source>
        <dbReference type="ARBA" id="ARBA00022771"/>
    </source>
</evidence>
<dbReference type="GO" id="GO:0005634">
    <property type="term" value="C:nucleus"/>
    <property type="evidence" value="ECO:0007669"/>
    <property type="project" value="UniProtKB-SubCell"/>
</dbReference>